<dbReference type="InterPro" id="IPR013096">
    <property type="entry name" value="Cupin_2"/>
</dbReference>
<dbReference type="InterPro" id="IPR050807">
    <property type="entry name" value="TransReg_Diox_bact_type"/>
</dbReference>
<dbReference type="Gene3D" id="2.60.120.10">
    <property type="entry name" value="Jelly Rolls"/>
    <property type="match status" value="1"/>
</dbReference>
<accession>L0KXM0</accession>
<evidence type="ECO:0000313" key="3">
    <source>
        <dbReference type="EMBL" id="AGB50212.1"/>
    </source>
</evidence>
<dbReference type="RefSeq" id="WP_015325377.1">
    <property type="nucleotide sequence ID" value="NC_019977.1"/>
</dbReference>
<dbReference type="HOGENOM" id="CLU_085376_3_2_2"/>
<dbReference type="PANTHER" id="PTHR46797:SF19">
    <property type="entry name" value="BLL2473 PROTEIN"/>
    <property type="match status" value="1"/>
</dbReference>
<organism evidence="3 4">
    <name type="scientific">Methanomethylovorans hollandica (strain DSM 15978 / NBRC 107637 / DMS1)</name>
    <dbReference type="NCBI Taxonomy" id="867904"/>
    <lineage>
        <taxon>Archaea</taxon>
        <taxon>Methanobacteriati</taxon>
        <taxon>Methanobacteriota</taxon>
        <taxon>Stenosarchaea group</taxon>
        <taxon>Methanomicrobia</taxon>
        <taxon>Methanosarcinales</taxon>
        <taxon>Methanosarcinaceae</taxon>
        <taxon>Methanomethylovorans</taxon>
    </lineage>
</organism>
<dbReference type="InterPro" id="IPR001387">
    <property type="entry name" value="Cro/C1-type_HTH"/>
</dbReference>
<dbReference type="AlphaFoldDB" id="L0KXM0"/>
<gene>
    <name evidence="3" type="ordered locus">Metho_2046</name>
</gene>
<dbReference type="Pfam" id="PF07883">
    <property type="entry name" value="Cupin_2"/>
    <property type="match status" value="1"/>
</dbReference>
<dbReference type="GO" id="GO:0003677">
    <property type="term" value="F:DNA binding"/>
    <property type="evidence" value="ECO:0007669"/>
    <property type="project" value="UniProtKB-KW"/>
</dbReference>
<proteinExistence type="predicted"/>
<evidence type="ECO:0000259" key="2">
    <source>
        <dbReference type="PROSITE" id="PS50943"/>
    </source>
</evidence>
<dbReference type="OrthoDB" id="67714at2157"/>
<dbReference type="Proteomes" id="UP000010866">
    <property type="component" value="Chromosome"/>
</dbReference>
<dbReference type="PROSITE" id="PS50943">
    <property type="entry name" value="HTH_CROC1"/>
    <property type="match status" value="1"/>
</dbReference>
<dbReference type="PANTHER" id="PTHR46797">
    <property type="entry name" value="HTH-TYPE TRANSCRIPTIONAL REGULATOR"/>
    <property type="match status" value="1"/>
</dbReference>
<dbReference type="KEGG" id="mhz:Metho_2046"/>
<dbReference type="SMART" id="SM00530">
    <property type="entry name" value="HTH_XRE"/>
    <property type="match status" value="1"/>
</dbReference>
<dbReference type="InterPro" id="IPR014710">
    <property type="entry name" value="RmlC-like_jellyroll"/>
</dbReference>
<feature type="domain" description="HTH cro/C1-type" evidence="2">
    <location>
        <begin position="12"/>
        <end position="66"/>
    </location>
</feature>
<evidence type="ECO:0000313" key="4">
    <source>
        <dbReference type="Proteomes" id="UP000010866"/>
    </source>
</evidence>
<dbReference type="InterPro" id="IPR010982">
    <property type="entry name" value="Lambda_DNA-bd_dom_sf"/>
</dbReference>
<name>L0KXM0_METHD</name>
<dbReference type="GeneID" id="14406559"/>
<dbReference type="GO" id="GO:0005829">
    <property type="term" value="C:cytosol"/>
    <property type="evidence" value="ECO:0007669"/>
    <property type="project" value="TreeGrafter"/>
</dbReference>
<dbReference type="SUPFAM" id="SSF51182">
    <property type="entry name" value="RmlC-like cupins"/>
    <property type="match status" value="1"/>
</dbReference>
<keyword evidence="4" id="KW-1185">Reference proteome</keyword>
<dbReference type="InterPro" id="IPR011051">
    <property type="entry name" value="RmlC_Cupin_sf"/>
</dbReference>
<dbReference type="STRING" id="867904.Metho_2046"/>
<keyword evidence="1" id="KW-0238">DNA-binding</keyword>
<dbReference type="CDD" id="cd00093">
    <property type="entry name" value="HTH_XRE"/>
    <property type="match status" value="1"/>
</dbReference>
<dbReference type="GO" id="GO:0003700">
    <property type="term" value="F:DNA-binding transcription factor activity"/>
    <property type="evidence" value="ECO:0007669"/>
    <property type="project" value="TreeGrafter"/>
</dbReference>
<dbReference type="Pfam" id="PF01381">
    <property type="entry name" value="HTH_3"/>
    <property type="match status" value="1"/>
</dbReference>
<dbReference type="SUPFAM" id="SSF47413">
    <property type="entry name" value="lambda repressor-like DNA-binding domains"/>
    <property type="match status" value="1"/>
</dbReference>
<dbReference type="Gene3D" id="1.10.260.40">
    <property type="entry name" value="lambda repressor-like DNA-binding domains"/>
    <property type="match status" value="1"/>
</dbReference>
<dbReference type="EMBL" id="CP003362">
    <property type="protein sequence ID" value="AGB50212.1"/>
    <property type="molecule type" value="Genomic_DNA"/>
</dbReference>
<sequence>MQEKIKEIAIRVKELREISNISAEEMASRLNIDTATYLRYEAGEADIPASILYEIATELKVDMAVLLKGEDPRMHVFTVTRKDKGIVVERRKEYKYQSIAANFIHKKAEPFVVQVEPKPEGTPISMNAHLGQEFDFVLEGTLKVVIHNNEIVLEEGDSIFFDSNYPHGMAAVGGKSARFLAVIM</sequence>
<reference evidence="4" key="1">
    <citation type="submission" date="2012-02" db="EMBL/GenBank/DDBJ databases">
        <title>Complete sequence of chromosome of Methanomethylovorans hollandica DSM 15978.</title>
        <authorList>
            <person name="Lucas S."/>
            <person name="Copeland A."/>
            <person name="Lapidus A."/>
            <person name="Glavina del Rio T."/>
            <person name="Dalin E."/>
            <person name="Tice H."/>
            <person name="Bruce D."/>
            <person name="Goodwin L."/>
            <person name="Pitluck S."/>
            <person name="Peters L."/>
            <person name="Mikhailova N."/>
            <person name="Held B."/>
            <person name="Kyrpides N."/>
            <person name="Mavromatis K."/>
            <person name="Ivanova N."/>
            <person name="Brettin T."/>
            <person name="Detter J.C."/>
            <person name="Han C."/>
            <person name="Larimer F."/>
            <person name="Land M."/>
            <person name="Hauser L."/>
            <person name="Markowitz V."/>
            <person name="Cheng J.-F."/>
            <person name="Hugenholtz P."/>
            <person name="Woyke T."/>
            <person name="Wu D."/>
            <person name="Spring S."/>
            <person name="Schroeder M."/>
            <person name="Brambilla E."/>
            <person name="Klenk H.-P."/>
            <person name="Eisen J.A."/>
        </authorList>
    </citation>
    <scope>NUCLEOTIDE SEQUENCE [LARGE SCALE GENOMIC DNA]</scope>
    <source>
        <strain evidence="4">DSM 15978 / NBRC 107637 / DMS1</strain>
    </source>
</reference>
<dbReference type="CDD" id="cd02209">
    <property type="entry name" value="cupin_XRE_C"/>
    <property type="match status" value="1"/>
</dbReference>
<evidence type="ECO:0000256" key="1">
    <source>
        <dbReference type="ARBA" id="ARBA00023125"/>
    </source>
</evidence>
<protein>
    <submittedName>
        <fullName evidence="3">Putative transcriptional regulator with cupin domain</fullName>
    </submittedName>
</protein>